<proteinExistence type="predicted"/>
<accession>A0A8S7B7W8</accession>
<keyword evidence="1" id="KW-1133">Transmembrane helix</keyword>
<sequence>MQYIIVFLYLYCLYLSAKKRMVQLFACILLFSLFMSEIIFNDNIILYIKGSGNFLFPVFFIYSFFYFFLYLLFVSYGLFGVFVHTVVVTLIPFFGILTPLNPIILLYRERILPLPSLDISILNLFVLNLIPAIFFSFKTPGVIRGLILSLTVLSLDNTMYSTSQKKLNVVVVQVGLYLESVGFRDNLSADLIEFIKDKNVDLIVFSENTFFGFKNSYIEKKTVQLMEYIEKNRINDDYGILLNFYGYRDINNVVSYFWYKNETSHHQKSNLIPFFEKRNIFNTPEALDSPFIYYDKEIKDSKYFNFKGNIISTHICYEGLFPNAEMETPDLSIIQSDYSRLNVGDKYDNLIINGTLLSKFSVAPKSSLINVQNYGGTIVVDKNWNIDMDIFEKSKVEPFVLINI</sequence>
<reference evidence="2 3" key="1">
    <citation type="submission" date="2018-08" db="EMBL/GenBank/DDBJ databases">
        <authorList>
            <consortium name="PulseNet: The National Subtyping Network for Foodborne Disease Surveillance"/>
            <person name="Tarr C.L."/>
            <person name="Trees E."/>
            <person name="Katz L.S."/>
            <person name="Carleton-Romer H.A."/>
            <person name="Stroika S."/>
            <person name="Kucerova Z."/>
            <person name="Roache K.F."/>
            <person name="Sabol A.L."/>
            <person name="Besser J."/>
            <person name="Gerner-Smidt P."/>
        </authorList>
    </citation>
    <scope>NUCLEOTIDE SEQUENCE [LARGE SCALE GENOMIC DNA]</scope>
    <source>
        <strain evidence="2 3">PNUSAE011918</strain>
    </source>
</reference>
<name>A0A8S7B7W8_ECOLX</name>
<feature type="transmembrane region" description="Helical" evidence="1">
    <location>
        <begin position="79"/>
        <end position="107"/>
    </location>
</feature>
<organism evidence="2 3">
    <name type="scientific">Escherichia coli</name>
    <dbReference type="NCBI Taxonomy" id="562"/>
    <lineage>
        <taxon>Bacteria</taxon>
        <taxon>Pseudomonadati</taxon>
        <taxon>Pseudomonadota</taxon>
        <taxon>Gammaproteobacteria</taxon>
        <taxon>Enterobacterales</taxon>
        <taxon>Enterobacteriaceae</taxon>
        <taxon>Escherichia</taxon>
    </lineage>
</organism>
<feature type="transmembrane region" description="Helical" evidence="1">
    <location>
        <begin position="119"/>
        <end position="137"/>
    </location>
</feature>
<feature type="transmembrane region" description="Helical" evidence="1">
    <location>
        <begin position="52"/>
        <end position="73"/>
    </location>
</feature>
<evidence type="ECO:0000313" key="2">
    <source>
        <dbReference type="EMBL" id="EFA8786815.1"/>
    </source>
</evidence>
<dbReference type="EMBL" id="AASCBU010000036">
    <property type="protein sequence ID" value="EFA8786815.1"/>
    <property type="molecule type" value="Genomic_DNA"/>
</dbReference>
<dbReference type="AlphaFoldDB" id="A0A8S7B7W8"/>
<dbReference type="InterPro" id="IPR036526">
    <property type="entry name" value="C-N_Hydrolase_sf"/>
</dbReference>
<gene>
    <name evidence="2" type="ORF">C2R31_004754</name>
</gene>
<dbReference type="SUPFAM" id="SSF56317">
    <property type="entry name" value="Carbon-nitrogen hydrolase"/>
    <property type="match status" value="1"/>
</dbReference>
<feature type="transmembrane region" description="Helical" evidence="1">
    <location>
        <begin position="20"/>
        <end position="40"/>
    </location>
</feature>
<evidence type="ECO:0000313" key="3">
    <source>
        <dbReference type="Proteomes" id="UP000567387"/>
    </source>
</evidence>
<evidence type="ECO:0000256" key="1">
    <source>
        <dbReference type="SAM" id="Phobius"/>
    </source>
</evidence>
<protein>
    <submittedName>
        <fullName evidence="2">Acyltransferase</fullName>
    </submittedName>
</protein>
<comment type="caution">
    <text evidence="2">The sequence shown here is derived from an EMBL/GenBank/DDBJ whole genome shotgun (WGS) entry which is preliminary data.</text>
</comment>
<dbReference type="Proteomes" id="UP000567387">
    <property type="component" value="Unassembled WGS sequence"/>
</dbReference>
<keyword evidence="1" id="KW-0812">Transmembrane</keyword>
<keyword evidence="2" id="KW-0808">Transferase</keyword>
<keyword evidence="2" id="KW-0012">Acyltransferase</keyword>
<dbReference type="Gene3D" id="3.60.110.10">
    <property type="entry name" value="Carbon-nitrogen hydrolase"/>
    <property type="match status" value="1"/>
</dbReference>
<dbReference type="GO" id="GO:0016746">
    <property type="term" value="F:acyltransferase activity"/>
    <property type="evidence" value="ECO:0007669"/>
    <property type="project" value="UniProtKB-KW"/>
</dbReference>
<keyword evidence="1" id="KW-0472">Membrane</keyword>